<feature type="domain" description="Extensin-like C-terminal" evidence="1">
    <location>
        <begin position="60"/>
        <end position="229"/>
    </location>
</feature>
<dbReference type="RefSeq" id="WP_188981547.1">
    <property type="nucleotide sequence ID" value="NZ_BMPO01000001.1"/>
</dbReference>
<gene>
    <name evidence="2" type="ORF">GCM10009304_05020</name>
</gene>
<evidence type="ECO:0000259" key="1">
    <source>
        <dbReference type="Pfam" id="PF06904"/>
    </source>
</evidence>
<organism evidence="2 3">
    <name type="scientific">Pseudomonas matsuisoli</name>
    <dbReference type="NCBI Taxonomy" id="1515666"/>
    <lineage>
        <taxon>Bacteria</taxon>
        <taxon>Pseudomonadati</taxon>
        <taxon>Pseudomonadota</taxon>
        <taxon>Gammaproteobacteria</taxon>
        <taxon>Pseudomonadales</taxon>
        <taxon>Pseudomonadaceae</taxon>
        <taxon>Pseudomonas</taxon>
    </lineage>
</organism>
<comment type="caution">
    <text evidence="2">The sequence shown here is derived from an EMBL/GenBank/DDBJ whole genome shotgun (WGS) entry which is preliminary data.</text>
</comment>
<evidence type="ECO:0000313" key="2">
    <source>
        <dbReference type="EMBL" id="GGJ82034.1"/>
    </source>
</evidence>
<keyword evidence="3" id="KW-1185">Reference proteome</keyword>
<protein>
    <recommendedName>
        <fullName evidence="1">Extensin-like C-terminal domain-containing protein</fullName>
    </recommendedName>
</protein>
<dbReference type="InterPro" id="IPR009683">
    <property type="entry name" value="Extensin-like_C"/>
</dbReference>
<dbReference type="EMBL" id="BMPO01000001">
    <property type="protein sequence ID" value="GGJ82034.1"/>
    <property type="molecule type" value="Genomic_DNA"/>
</dbReference>
<dbReference type="Pfam" id="PF06904">
    <property type="entry name" value="Extensin-like_C"/>
    <property type="match status" value="1"/>
</dbReference>
<proteinExistence type="predicted"/>
<reference evidence="2" key="1">
    <citation type="journal article" date="2014" name="Int. J. Syst. Evol. Microbiol.">
        <title>Complete genome sequence of Corynebacterium casei LMG S-19264T (=DSM 44701T), isolated from a smear-ripened cheese.</title>
        <authorList>
            <consortium name="US DOE Joint Genome Institute (JGI-PGF)"/>
            <person name="Walter F."/>
            <person name="Albersmeier A."/>
            <person name="Kalinowski J."/>
            <person name="Ruckert C."/>
        </authorList>
    </citation>
    <scope>NUCLEOTIDE SEQUENCE</scope>
    <source>
        <strain evidence="2">JCM 30078</strain>
    </source>
</reference>
<evidence type="ECO:0000313" key="3">
    <source>
        <dbReference type="Proteomes" id="UP000635983"/>
    </source>
</evidence>
<sequence>MLRLFWFVFVLILVGAPTAVYRQWIDVPPEWNPWAPLDIQAPPNVLTPIKRWRIQGDRALCEQALATSTLRFESVRDRVPAAGCPIENAVRVSGSSVTFNSSFVATCPLAMAYAMFEVHGMQPIAQRIYGQPVARVDHFGSFSCRNIANSARRSQHATANAFDIAGFRLQDGTRITLARDWKGDDRDARFLREVRDAACTYFNTVLGPEYNAAHRDHFHLDMGRARICR</sequence>
<reference evidence="2" key="2">
    <citation type="submission" date="2020-09" db="EMBL/GenBank/DDBJ databases">
        <authorList>
            <person name="Sun Q."/>
            <person name="Ohkuma M."/>
        </authorList>
    </citation>
    <scope>NUCLEOTIDE SEQUENCE</scope>
    <source>
        <strain evidence="2">JCM 30078</strain>
    </source>
</reference>
<dbReference type="Proteomes" id="UP000635983">
    <property type="component" value="Unassembled WGS sequence"/>
</dbReference>
<name>A0A917USH4_9PSED</name>
<accession>A0A917USH4</accession>
<dbReference type="AlphaFoldDB" id="A0A917USH4"/>